<feature type="region of interest" description="Disordered" evidence="1">
    <location>
        <begin position="423"/>
        <end position="457"/>
    </location>
</feature>
<proteinExistence type="predicted"/>
<accession>A0A4Q9MEP1</accession>
<dbReference type="Proteomes" id="UP000292957">
    <property type="component" value="Unassembled WGS sequence"/>
</dbReference>
<feature type="compositionally biased region" description="Low complexity" evidence="1">
    <location>
        <begin position="199"/>
        <end position="209"/>
    </location>
</feature>
<dbReference type="EMBL" id="ML143455">
    <property type="protein sequence ID" value="TBU25814.1"/>
    <property type="molecule type" value="Genomic_DNA"/>
</dbReference>
<evidence type="ECO:0000256" key="1">
    <source>
        <dbReference type="SAM" id="MobiDB-lite"/>
    </source>
</evidence>
<protein>
    <submittedName>
        <fullName evidence="3">Uncharacterized protein</fullName>
    </submittedName>
</protein>
<feature type="transmembrane region" description="Helical" evidence="2">
    <location>
        <begin position="69"/>
        <end position="90"/>
    </location>
</feature>
<keyword evidence="2" id="KW-0812">Transmembrane</keyword>
<keyword evidence="2" id="KW-0472">Membrane</keyword>
<feature type="region of interest" description="Disordered" evidence="1">
    <location>
        <begin position="199"/>
        <end position="237"/>
    </location>
</feature>
<reference evidence="3" key="1">
    <citation type="submission" date="2019-01" db="EMBL/GenBank/DDBJ databases">
        <title>Draft genome sequences of three monokaryotic isolates of the white-rot basidiomycete fungus Dichomitus squalens.</title>
        <authorList>
            <consortium name="DOE Joint Genome Institute"/>
            <person name="Lopez S.C."/>
            <person name="Andreopoulos B."/>
            <person name="Pangilinan J."/>
            <person name="Lipzen A."/>
            <person name="Riley R."/>
            <person name="Ahrendt S."/>
            <person name="Ng V."/>
            <person name="Barry K."/>
            <person name="Daum C."/>
            <person name="Grigoriev I.V."/>
            <person name="Hilden K.S."/>
            <person name="Makela M.R."/>
            <person name="de Vries R.P."/>
        </authorList>
    </citation>
    <scope>NUCLEOTIDE SEQUENCE [LARGE SCALE GENOMIC DNA]</scope>
    <source>
        <strain evidence="3">OM18370.1</strain>
    </source>
</reference>
<dbReference type="AlphaFoldDB" id="A0A4Q9MEP1"/>
<evidence type="ECO:0000313" key="3">
    <source>
        <dbReference type="EMBL" id="TBU25814.1"/>
    </source>
</evidence>
<feature type="region of interest" description="Disordered" evidence="1">
    <location>
        <begin position="326"/>
        <end position="350"/>
    </location>
</feature>
<evidence type="ECO:0000256" key="2">
    <source>
        <dbReference type="SAM" id="Phobius"/>
    </source>
</evidence>
<feature type="compositionally biased region" description="Polar residues" evidence="1">
    <location>
        <begin position="210"/>
        <end position="235"/>
    </location>
</feature>
<organism evidence="3">
    <name type="scientific">Dichomitus squalens</name>
    <dbReference type="NCBI Taxonomy" id="114155"/>
    <lineage>
        <taxon>Eukaryota</taxon>
        <taxon>Fungi</taxon>
        <taxon>Dikarya</taxon>
        <taxon>Basidiomycota</taxon>
        <taxon>Agaricomycotina</taxon>
        <taxon>Agaricomycetes</taxon>
        <taxon>Polyporales</taxon>
        <taxon>Polyporaceae</taxon>
        <taxon>Dichomitus</taxon>
    </lineage>
</organism>
<dbReference type="OrthoDB" id="3362246at2759"/>
<keyword evidence="2" id="KW-1133">Transmembrane helix</keyword>
<feature type="transmembrane region" description="Helical" evidence="2">
    <location>
        <begin position="244"/>
        <end position="268"/>
    </location>
</feature>
<name>A0A4Q9MEP1_9APHY</name>
<gene>
    <name evidence="3" type="ORF">BD311DRAFT_763917</name>
</gene>
<sequence>MACSNKKPEVTGIEDKRILGVQEDQSTYLAIRADTMGHAKIVPHALSKDVGHAYAYDAVFRGRPSPRKLSPLSTLMGGLVFSAAFLFPLVSAEDPISFHPPSTVTLCEPVTLNWTGGTPPYRLDVEPLVGNMQITSQNERHINITNLVFTWTPDFPANTTLQLDVVGSGLTGSAGGHSIVLQSSNSSCLSAASPTTSQATTTSQAATSSNIESPLSPVTASSQAIVPPTSTELQSSGGGLSKGAIAGIAVAVSLIGIGLIVGAIWAVLRRRSLMQQPGKDYDRNIVSPAFSDGASSVPYTGISSTFISADPDKPYNFVAPSQSMFGGGSNRGEQDLRPTPYLVPRESTTSLSEIRRAQKHMRELSNSSTNASTADVRAMSVSPTQFGSDEAPEAVASSVLRDGGTGGGMMVFGADGSVRFSGGSERIGSLGETEVSDVRSDSGETTLPPPYAHYSIN</sequence>